<keyword evidence="2" id="KW-0812">Transmembrane</keyword>
<keyword evidence="5" id="KW-1185">Reference proteome</keyword>
<feature type="region of interest" description="Disordered" evidence="1">
    <location>
        <begin position="152"/>
        <end position="239"/>
    </location>
</feature>
<dbReference type="CDD" id="cd12087">
    <property type="entry name" value="TM_EGFR-like"/>
    <property type="match status" value="1"/>
</dbReference>
<dbReference type="InParanoid" id="A0A2H3CHU8"/>
<feature type="chain" id="PRO_5013682203" description="Mid2 domain-containing protein" evidence="3">
    <location>
        <begin position="18"/>
        <end position="239"/>
    </location>
</feature>
<name>A0A2H3CHU8_ARMGA</name>
<keyword evidence="3" id="KW-0732">Signal</keyword>
<dbReference type="AlphaFoldDB" id="A0A2H3CHU8"/>
<evidence type="ECO:0000313" key="4">
    <source>
        <dbReference type="EMBL" id="PBK82615.1"/>
    </source>
</evidence>
<gene>
    <name evidence="4" type="ORF">ARMGADRAFT_1068120</name>
</gene>
<accession>A0A2H3CHU8</accession>
<dbReference type="EMBL" id="KZ293715">
    <property type="protein sequence ID" value="PBK82615.1"/>
    <property type="molecule type" value="Genomic_DNA"/>
</dbReference>
<keyword evidence="2" id="KW-1133">Transmembrane helix</keyword>
<sequence>MLRLFVLTCLHFTISHGFRFDTFTDPVVAEVPITIFWHRDVNDTDQSRTTVIFDLNAVYGVIVQPAIQRLCYTSSKTYFFTKISSSTHRKHKTPIIIGAVTGSLVSLLIIFGGGTFLYIRKRRYLNFRHHLSPNLKIKPELNSYSPPIGNQNGGTITPMLAGAVTPDFGDRSQETVEQGPAGNPTKVEGERRNSSSSLAHVDTSEPQRAPQQEGPQAALGDAVTEPRGCEVEDPVSAVH</sequence>
<dbReference type="OrthoDB" id="3055895at2759"/>
<evidence type="ECO:0000256" key="2">
    <source>
        <dbReference type="SAM" id="Phobius"/>
    </source>
</evidence>
<proteinExistence type="predicted"/>
<evidence type="ECO:0008006" key="6">
    <source>
        <dbReference type="Google" id="ProtNLM"/>
    </source>
</evidence>
<dbReference type="Proteomes" id="UP000217790">
    <property type="component" value="Unassembled WGS sequence"/>
</dbReference>
<evidence type="ECO:0000313" key="5">
    <source>
        <dbReference type="Proteomes" id="UP000217790"/>
    </source>
</evidence>
<keyword evidence="2" id="KW-0472">Membrane</keyword>
<protein>
    <recommendedName>
        <fullName evidence="6">Mid2 domain-containing protein</fullName>
    </recommendedName>
</protein>
<evidence type="ECO:0000256" key="1">
    <source>
        <dbReference type="SAM" id="MobiDB-lite"/>
    </source>
</evidence>
<evidence type="ECO:0000256" key="3">
    <source>
        <dbReference type="SAM" id="SignalP"/>
    </source>
</evidence>
<feature type="compositionally biased region" description="Polar residues" evidence="1">
    <location>
        <begin position="194"/>
        <end position="214"/>
    </location>
</feature>
<reference evidence="5" key="1">
    <citation type="journal article" date="2017" name="Nat. Ecol. Evol.">
        <title>Genome expansion and lineage-specific genetic innovations in the forest pathogenic fungi Armillaria.</title>
        <authorList>
            <person name="Sipos G."/>
            <person name="Prasanna A.N."/>
            <person name="Walter M.C."/>
            <person name="O'Connor E."/>
            <person name="Balint B."/>
            <person name="Krizsan K."/>
            <person name="Kiss B."/>
            <person name="Hess J."/>
            <person name="Varga T."/>
            <person name="Slot J."/>
            <person name="Riley R."/>
            <person name="Boka B."/>
            <person name="Rigling D."/>
            <person name="Barry K."/>
            <person name="Lee J."/>
            <person name="Mihaltcheva S."/>
            <person name="LaButti K."/>
            <person name="Lipzen A."/>
            <person name="Waldron R."/>
            <person name="Moloney N.M."/>
            <person name="Sperisen C."/>
            <person name="Kredics L."/>
            <person name="Vagvoelgyi C."/>
            <person name="Patrignani A."/>
            <person name="Fitzpatrick D."/>
            <person name="Nagy I."/>
            <person name="Doyle S."/>
            <person name="Anderson J.B."/>
            <person name="Grigoriev I.V."/>
            <person name="Gueldener U."/>
            <person name="Muensterkoetter M."/>
            <person name="Nagy L.G."/>
        </authorList>
    </citation>
    <scope>NUCLEOTIDE SEQUENCE [LARGE SCALE GENOMIC DNA]</scope>
    <source>
        <strain evidence="5">Ar21-2</strain>
    </source>
</reference>
<feature type="transmembrane region" description="Helical" evidence="2">
    <location>
        <begin position="95"/>
        <end position="119"/>
    </location>
</feature>
<organism evidence="4 5">
    <name type="scientific">Armillaria gallica</name>
    <name type="common">Bulbous honey fungus</name>
    <name type="synonym">Armillaria bulbosa</name>
    <dbReference type="NCBI Taxonomy" id="47427"/>
    <lineage>
        <taxon>Eukaryota</taxon>
        <taxon>Fungi</taxon>
        <taxon>Dikarya</taxon>
        <taxon>Basidiomycota</taxon>
        <taxon>Agaricomycotina</taxon>
        <taxon>Agaricomycetes</taxon>
        <taxon>Agaricomycetidae</taxon>
        <taxon>Agaricales</taxon>
        <taxon>Marasmiineae</taxon>
        <taxon>Physalacriaceae</taxon>
        <taxon>Armillaria</taxon>
    </lineage>
</organism>
<feature type="signal peptide" evidence="3">
    <location>
        <begin position="1"/>
        <end position="17"/>
    </location>
</feature>